<dbReference type="GO" id="GO:0000785">
    <property type="term" value="C:chromatin"/>
    <property type="evidence" value="ECO:0007669"/>
    <property type="project" value="TreeGrafter"/>
</dbReference>
<keyword evidence="6" id="KW-0805">Transcription regulation</keyword>
<feature type="domain" description="C2H2-type" evidence="11">
    <location>
        <begin position="38"/>
        <end position="65"/>
    </location>
</feature>
<dbReference type="Pfam" id="PF00096">
    <property type="entry name" value="zf-C2H2"/>
    <property type="match status" value="2"/>
</dbReference>
<keyword evidence="3" id="KW-0677">Repeat</keyword>
<dbReference type="GO" id="GO:0008270">
    <property type="term" value="F:zinc ion binding"/>
    <property type="evidence" value="ECO:0007669"/>
    <property type="project" value="UniProtKB-KW"/>
</dbReference>
<evidence type="ECO:0000256" key="3">
    <source>
        <dbReference type="ARBA" id="ARBA00022737"/>
    </source>
</evidence>
<dbReference type="Proteomes" id="UP000807306">
    <property type="component" value="Unassembled WGS sequence"/>
</dbReference>
<keyword evidence="8" id="KW-0804">Transcription</keyword>
<dbReference type="GO" id="GO:0005667">
    <property type="term" value="C:transcription regulator complex"/>
    <property type="evidence" value="ECO:0007669"/>
    <property type="project" value="TreeGrafter"/>
</dbReference>
<evidence type="ECO:0000256" key="7">
    <source>
        <dbReference type="ARBA" id="ARBA00023125"/>
    </source>
</evidence>
<dbReference type="InterPro" id="IPR013087">
    <property type="entry name" value="Znf_C2H2_type"/>
</dbReference>
<evidence type="ECO:0000313" key="12">
    <source>
        <dbReference type="EMBL" id="KAF9534688.1"/>
    </source>
</evidence>
<evidence type="ECO:0000256" key="10">
    <source>
        <dbReference type="PROSITE-ProRule" id="PRU00042"/>
    </source>
</evidence>
<dbReference type="AlphaFoldDB" id="A0A9P6ETS6"/>
<keyword evidence="9" id="KW-0539">Nucleus</keyword>
<accession>A0A9P6ETS6</accession>
<dbReference type="PROSITE" id="PS00028">
    <property type="entry name" value="ZINC_FINGER_C2H2_1"/>
    <property type="match status" value="4"/>
</dbReference>
<evidence type="ECO:0000256" key="9">
    <source>
        <dbReference type="ARBA" id="ARBA00023242"/>
    </source>
</evidence>
<evidence type="ECO:0000256" key="1">
    <source>
        <dbReference type="ARBA" id="ARBA00004123"/>
    </source>
</evidence>
<dbReference type="GO" id="GO:0031519">
    <property type="term" value="C:PcG protein complex"/>
    <property type="evidence" value="ECO:0007669"/>
    <property type="project" value="TreeGrafter"/>
</dbReference>
<evidence type="ECO:0000256" key="4">
    <source>
        <dbReference type="ARBA" id="ARBA00022771"/>
    </source>
</evidence>
<comment type="caution">
    <text evidence="12">The sequence shown here is derived from an EMBL/GenBank/DDBJ whole genome shotgun (WGS) entry which is preliminary data.</text>
</comment>
<sequence>MPKALTPLTCDYPECFKIFGRKGDLTRHKNIHLGRKPFECEYCHKKFAQFSGLKTHENVHNGNKPHVCGYDGCTAIFGDPSSCARHRKETHRRVGAYCCPEPYCSSRIKRRSAFAAHLKKHGIDSKNLDLESFAPPLLPESQKSTGRITRIESGSYERLPTLAEEFEDQFCGFTDGTWFQAPYLVSL</sequence>
<feature type="domain" description="C2H2-type" evidence="11">
    <location>
        <begin position="8"/>
        <end position="37"/>
    </location>
</feature>
<evidence type="ECO:0000313" key="13">
    <source>
        <dbReference type="Proteomes" id="UP000807306"/>
    </source>
</evidence>
<reference evidence="12" key="1">
    <citation type="submission" date="2020-11" db="EMBL/GenBank/DDBJ databases">
        <authorList>
            <consortium name="DOE Joint Genome Institute"/>
            <person name="Ahrendt S."/>
            <person name="Riley R."/>
            <person name="Andreopoulos W."/>
            <person name="Labutti K."/>
            <person name="Pangilinan J."/>
            <person name="Ruiz-Duenas F.J."/>
            <person name="Barrasa J.M."/>
            <person name="Sanchez-Garcia M."/>
            <person name="Camarero S."/>
            <person name="Miyauchi S."/>
            <person name="Serrano A."/>
            <person name="Linde D."/>
            <person name="Babiker R."/>
            <person name="Drula E."/>
            <person name="Ayuso-Fernandez I."/>
            <person name="Pacheco R."/>
            <person name="Padilla G."/>
            <person name="Ferreira P."/>
            <person name="Barriuso J."/>
            <person name="Kellner H."/>
            <person name="Castanera R."/>
            <person name="Alfaro M."/>
            <person name="Ramirez L."/>
            <person name="Pisabarro A.G."/>
            <person name="Kuo A."/>
            <person name="Tritt A."/>
            <person name="Lipzen A."/>
            <person name="He G."/>
            <person name="Yan M."/>
            <person name="Ng V."/>
            <person name="Cullen D."/>
            <person name="Martin F."/>
            <person name="Rosso M.-N."/>
            <person name="Henrissat B."/>
            <person name="Hibbett D."/>
            <person name="Martinez A.T."/>
            <person name="Grigoriev I.V."/>
        </authorList>
    </citation>
    <scope>NUCLEOTIDE SEQUENCE</scope>
    <source>
        <strain evidence="12">CBS 506.95</strain>
    </source>
</reference>
<keyword evidence="13" id="KW-1185">Reference proteome</keyword>
<dbReference type="PROSITE" id="PS50157">
    <property type="entry name" value="ZINC_FINGER_C2H2_2"/>
    <property type="match status" value="2"/>
</dbReference>
<comment type="subcellular location">
    <subcellularLocation>
        <location evidence="1">Nucleus</location>
    </subcellularLocation>
</comment>
<name>A0A9P6ETS6_9AGAR</name>
<dbReference type="PANTHER" id="PTHR14003:SF20">
    <property type="entry name" value="FINGER DOMAIN PROTEIN, PUTATIVE (AFU_ORTHOLOGUE AFUA_4G10380)-RELATED"/>
    <property type="match status" value="1"/>
</dbReference>
<dbReference type="Gene3D" id="3.30.160.60">
    <property type="entry name" value="Classic Zinc Finger"/>
    <property type="match status" value="3"/>
</dbReference>
<dbReference type="GO" id="GO:0000978">
    <property type="term" value="F:RNA polymerase II cis-regulatory region sequence-specific DNA binding"/>
    <property type="evidence" value="ECO:0007669"/>
    <property type="project" value="TreeGrafter"/>
</dbReference>
<evidence type="ECO:0000256" key="6">
    <source>
        <dbReference type="ARBA" id="ARBA00023015"/>
    </source>
</evidence>
<keyword evidence="4 10" id="KW-0863">Zinc-finger</keyword>
<protein>
    <recommendedName>
        <fullName evidence="11">C2H2-type domain-containing protein</fullName>
    </recommendedName>
</protein>
<dbReference type="PANTHER" id="PTHR14003">
    <property type="entry name" value="TRANSCRIPTIONAL REPRESSOR PROTEIN YY"/>
    <property type="match status" value="1"/>
</dbReference>
<gene>
    <name evidence="12" type="ORF">CPB83DRAFT_210043</name>
</gene>
<organism evidence="12 13">
    <name type="scientific">Crepidotus variabilis</name>
    <dbReference type="NCBI Taxonomy" id="179855"/>
    <lineage>
        <taxon>Eukaryota</taxon>
        <taxon>Fungi</taxon>
        <taxon>Dikarya</taxon>
        <taxon>Basidiomycota</taxon>
        <taxon>Agaricomycotina</taxon>
        <taxon>Agaricomycetes</taxon>
        <taxon>Agaricomycetidae</taxon>
        <taxon>Agaricales</taxon>
        <taxon>Agaricineae</taxon>
        <taxon>Crepidotaceae</taxon>
        <taxon>Crepidotus</taxon>
    </lineage>
</organism>
<keyword evidence="7" id="KW-0238">DNA-binding</keyword>
<dbReference type="OrthoDB" id="654211at2759"/>
<evidence type="ECO:0000256" key="5">
    <source>
        <dbReference type="ARBA" id="ARBA00022833"/>
    </source>
</evidence>
<proteinExistence type="predicted"/>
<evidence type="ECO:0000259" key="11">
    <source>
        <dbReference type="PROSITE" id="PS50157"/>
    </source>
</evidence>
<keyword evidence="5" id="KW-0862">Zinc</keyword>
<dbReference type="FunFam" id="3.30.160.60:FF:000325">
    <property type="entry name" value="ZFP90 zinc finger protein"/>
    <property type="match status" value="1"/>
</dbReference>
<dbReference type="GO" id="GO:0000981">
    <property type="term" value="F:DNA-binding transcription factor activity, RNA polymerase II-specific"/>
    <property type="evidence" value="ECO:0007669"/>
    <property type="project" value="TreeGrafter"/>
</dbReference>
<evidence type="ECO:0000256" key="2">
    <source>
        <dbReference type="ARBA" id="ARBA00022723"/>
    </source>
</evidence>
<dbReference type="SMART" id="SM00355">
    <property type="entry name" value="ZnF_C2H2"/>
    <property type="match status" value="4"/>
</dbReference>
<dbReference type="SUPFAM" id="SSF57667">
    <property type="entry name" value="beta-beta-alpha zinc fingers"/>
    <property type="match status" value="2"/>
</dbReference>
<keyword evidence="2" id="KW-0479">Metal-binding</keyword>
<dbReference type="EMBL" id="MU157825">
    <property type="protein sequence ID" value="KAF9534688.1"/>
    <property type="molecule type" value="Genomic_DNA"/>
</dbReference>
<dbReference type="InterPro" id="IPR036236">
    <property type="entry name" value="Znf_C2H2_sf"/>
</dbReference>
<evidence type="ECO:0000256" key="8">
    <source>
        <dbReference type="ARBA" id="ARBA00023163"/>
    </source>
</evidence>